<comment type="catalytic activity">
    <reaction evidence="16 17">
        <text>a ubiquinone + n Na(+)(in) + NADH + H(+) = a ubiquinol + n Na(+)(out) + NAD(+)</text>
        <dbReference type="Rhea" id="RHEA:47748"/>
        <dbReference type="Rhea" id="RHEA-COMP:9565"/>
        <dbReference type="Rhea" id="RHEA-COMP:9566"/>
        <dbReference type="ChEBI" id="CHEBI:15378"/>
        <dbReference type="ChEBI" id="CHEBI:16389"/>
        <dbReference type="ChEBI" id="CHEBI:17976"/>
        <dbReference type="ChEBI" id="CHEBI:29101"/>
        <dbReference type="ChEBI" id="CHEBI:57540"/>
        <dbReference type="ChEBI" id="CHEBI:57945"/>
        <dbReference type="EC" id="7.2.1.1"/>
    </reaction>
</comment>
<keyword evidence="12 16" id="KW-0406">Ion transport</keyword>
<keyword evidence="6 16" id="KW-0288">FMN</keyword>
<dbReference type="PANTHER" id="PTHR37838:SF1">
    <property type="entry name" value="NA(+)-TRANSLOCATING NADH-QUINONE REDUCTASE SUBUNIT C"/>
    <property type="match status" value="1"/>
</dbReference>
<reference evidence="19 20" key="1">
    <citation type="journal article" date="2015" name="Int. J. Syst. Evol. Microbiol.">
        <title>Mariniphaga sediminis sp. nov., isolated from coastal sediment.</title>
        <authorList>
            <person name="Wang F.Q."/>
            <person name="Shen Q.Y."/>
            <person name="Chen G.J."/>
            <person name="Du Z.J."/>
        </authorList>
    </citation>
    <scope>NUCLEOTIDE SEQUENCE [LARGE SCALE GENOMIC DNA]</scope>
    <source>
        <strain evidence="19 20">SY21</strain>
    </source>
</reference>
<sequence>MDRNSNTYTFIYAAVMVILVAAILASAAMSLRPRQTKNVEIEKKQNILASVNIASNVDDADEIYAEKIKNQYVINSKGETVEGEDAFEIDMKKEKAKPVEERLFPVFECQTESGLKYIFPMRGAGLWGPIWGFVSLNEDMNTIYGANFDHQGETPGLGAEISTSWFQEAFKGKHIFDSSGKLVSITITKPGQDAPEEHSVDGISGGTITSKGLEQMLLEDFNSYEEFLMKKKS</sequence>
<evidence type="ECO:0000256" key="12">
    <source>
        <dbReference type="ARBA" id="ARBA00023065"/>
    </source>
</evidence>
<dbReference type="InterPro" id="IPR010204">
    <property type="entry name" value="NqrC"/>
</dbReference>
<evidence type="ECO:0000313" key="20">
    <source>
        <dbReference type="Proteomes" id="UP000266441"/>
    </source>
</evidence>
<keyword evidence="9 16" id="KW-1133">Transmembrane helix</keyword>
<evidence type="ECO:0000256" key="16">
    <source>
        <dbReference type="HAMAP-Rule" id="MF_00427"/>
    </source>
</evidence>
<proteinExistence type="inferred from homology"/>
<dbReference type="EMBL" id="QWET01000001">
    <property type="protein sequence ID" value="RIH67248.1"/>
    <property type="molecule type" value="Genomic_DNA"/>
</dbReference>
<evidence type="ECO:0000256" key="8">
    <source>
        <dbReference type="ARBA" id="ARBA00022967"/>
    </source>
</evidence>
<keyword evidence="7 16" id="KW-0812">Transmembrane</keyword>
<dbReference type="GO" id="GO:0005886">
    <property type="term" value="C:plasma membrane"/>
    <property type="evidence" value="ECO:0007669"/>
    <property type="project" value="UniProtKB-SubCell"/>
</dbReference>
<evidence type="ECO:0000256" key="7">
    <source>
        <dbReference type="ARBA" id="ARBA00022692"/>
    </source>
</evidence>
<comment type="function">
    <text evidence="16">NQR complex catalyzes the reduction of ubiquinone-1 to ubiquinol by two successive reactions, coupled with the transport of Na(+) ions from the cytoplasm to the periplasm. NqrA to NqrE are probably involved in the second step, the conversion of ubisemiquinone to ubiquinol.</text>
</comment>
<feature type="domain" description="FMN-binding" evidence="18">
    <location>
        <begin position="125"/>
        <end position="221"/>
    </location>
</feature>
<comment type="cofactor">
    <cofactor evidence="16 17">
        <name>FMN</name>
        <dbReference type="ChEBI" id="CHEBI:58210"/>
    </cofactor>
</comment>
<keyword evidence="14 16" id="KW-0472">Membrane</keyword>
<comment type="caution">
    <text evidence="16">Lacks conserved residue(s) required for the propagation of feature annotation.</text>
</comment>
<keyword evidence="1 16" id="KW-0813">Transport</keyword>
<dbReference type="GO" id="GO:0016655">
    <property type="term" value="F:oxidoreductase activity, acting on NAD(P)H, quinone or similar compound as acceptor"/>
    <property type="evidence" value="ECO:0007669"/>
    <property type="project" value="UniProtKB-UniRule"/>
</dbReference>
<evidence type="ECO:0000256" key="14">
    <source>
        <dbReference type="ARBA" id="ARBA00023136"/>
    </source>
</evidence>
<keyword evidence="15 16" id="KW-0739">Sodium transport</keyword>
<keyword evidence="2 16" id="KW-1003">Cell membrane</keyword>
<dbReference type="RefSeq" id="WP_119348272.1">
    <property type="nucleotide sequence ID" value="NZ_QWET01000001.1"/>
</dbReference>
<keyword evidence="3" id="KW-0997">Cell inner membrane</keyword>
<dbReference type="GO" id="GO:0010181">
    <property type="term" value="F:FMN binding"/>
    <property type="evidence" value="ECO:0007669"/>
    <property type="project" value="UniProtKB-UniRule"/>
</dbReference>
<keyword evidence="5 16" id="KW-0285">Flavoprotein</keyword>
<evidence type="ECO:0000313" key="19">
    <source>
        <dbReference type="EMBL" id="RIH67248.1"/>
    </source>
</evidence>
<evidence type="ECO:0000256" key="1">
    <source>
        <dbReference type="ARBA" id="ARBA00022448"/>
    </source>
</evidence>
<keyword evidence="11 16" id="KW-0915">Sodium</keyword>
<evidence type="ECO:0000259" key="18">
    <source>
        <dbReference type="SMART" id="SM00900"/>
    </source>
</evidence>
<evidence type="ECO:0000256" key="3">
    <source>
        <dbReference type="ARBA" id="ARBA00022519"/>
    </source>
</evidence>
<keyword evidence="20" id="KW-1185">Reference proteome</keyword>
<dbReference type="EC" id="7.2.1.1" evidence="16 17"/>
<evidence type="ECO:0000256" key="17">
    <source>
        <dbReference type="PIRNR" id="PIRNR009437"/>
    </source>
</evidence>
<dbReference type="OrthoDB" id="9813828at2"/>
<dbReference type="Proteomes" id="UP000266441">
    <property type="component" value="Unassembled WGS sequence"/>
</dbReference>
<evidence type="ECO:0000256" key="4">
    <source>
        <dbReference type="ARBA" id="ARBA00022553"/>
    </source>
</evidence>
<evidence type="ECO:0000256" key="11">
    <source>
        <dbReference type="ARBA" id="ARBA00023053"/>
    </source>
</evidence>
<evidence type="ECO:0000256" key="10">
    <source>
        <dbReference type="ARBA" id="ARBA00023027"/>
    </source>
</evidence>
<comment type="subcellular location">
    <subcellularLocation>
        <location evidence="16">Cell membrane</location>
        <topology evidence="16">Single-pass membrane protein</topology>
    </subcellularLocation>
</comment>
<evidence type="ECO:0000256" key="6">
    <source>
        <dbReference type="ARBA" id="ARBA00022643"/>
    </source>
</evidence>
<keyword evidence="4 16" id="KW-0597">Phosphoprotein</keyword>
<evidence type="ECO:0000256" key="13">
    <source>
        <dbReference type="ARBA" id="ARBA00023075"/>
    </source>
</evidence>
<comment type="similarity">
    <text evidence="16 17">Belongs to the NqrC family.</text>
</comment>
<keyword evidence="13 16" id="KW-0830">Ubiquinone</keyword>
<protein>
    <recommendedName>
        <fullName evidence="16 17">Na(+)-translocating NADH-quinone reductase subunit C</fullName>
        <shortName evidence="16 17">Na(+)-NQR subunit C</shortName>
        <shortName evidence="16 17">Na(+)-translocating NQR subunit C</shortName>
        <ecNumber evidence="16 17">7.2.1.1</ecNumber>
    </recommendedName>
    <alternativeName>
        <fullName evidence="16 17">NQR complex subunit C</fullName>
    </alternativeName>
    <alternativeName>
        <fullName evidence="16 17">NQR-1 subunit C</fullName>
    </alternativeName>
</protein>
<evidence type="ECO:0000256" key="9">
    <source>
        <dbReference type="ARBA" id="ARBA00022989"/>
    </source>
</evidence>
<dbReference type="SMART" id="SM00900">
    <property type="entry name" value="FMN_bind"/>
    <property type="match status" value="1"/>
</dbReference>
<feature type="modified residue" description="FMN phosphoryl threonine" evidence="16">
    <location>
        <position position="207"/>
    </location>
</feature>
<keyword evidence="10 16" id="KW-0520">NAD</keyword>
<comment type="caution">
    <text evidence="19">The sequence shown here is derived from an EMBL/GenBank/DDBJ whole genome shotgun (WGS) entry which is preliminary data.</text>
</comment>
<dbReference type="PANTHER" id="PTHR37838">
    <property type="entry name" value="NA(+)-TRANSLOCATING NADH-QUINONE REDUCTASE SUBUNIT C"/>
    <property type="match status" value="1"/>
</dbReference>
<comment type="subunit">
    <text evidence="16 17">Composed of six subunits; NqrA, NqrB, NqrC, NqrD, NqrE and NqrF.</text>
</comment>
<dbReference type="PIRSF" id="PIRSF009437">
    <property type="entry name" value="NQR-1_subunit_C"/>
    <property type="match status" value="1"/>
</dbReference>
<evidence type="ECO:0000256" key="2">
    <source>
        <dbReference type="ARBA" id="ARBA00022475"/>
    </source>
</evidence>
<keyword evidence="19" id="KW-0560">Oxidoreductase</keyword>
<dbReference type="AlphaFoldDB" id="A0A399D892"/>
<accession>A0A399D892</accession>
<name>A0A399D892_9BACT</name>
<organism evidence="19 20">
    <name type="scientific">Mariniphaga sediminis</name>
    <dbReference type="NCBI Taxonomy" id="1628158"/>
    <lineage>
        <taxon>Bacteria</taxon>
        <taxon>Pseudomonadati</taxon>
        <taxon>Bacteroidota</taxon>
        <taxon>Bacteroidia</taxon>
        <taxon>Marinilabiliales</taxon>
        <taxon>Prolixibacteraceae</taxon>
        <taxon>Mariniphaga</taxon>
    </lineage>
</organism>
<evidence type="ECO:0000256" key="15">
    <source>
        <dbReference type="ARBA" id="ARBA00023201"/>
    </source>
</evidence>
<dbReference type="HAMAP" id="MF_00427">
    <property type="entry name" value="NqrC"/>
    <property type="match status" value="1"/>
</dbReference>
<dbReference type="Pfam" id="PF04205">
    <property type="entry name" value="FMN_bind"/>
    <property type="match status" value="1"/>
</dbReference>
<dbReference type="InterPro" id="IPR007329">
    <property type="entry name" value="FMN-bd"/>
</dbReference>
<gene>
    <name evidence="16 19" type="primary">nqrC</name>
    <name evidence="19" type="ORF">D1164_02160</name>
</gene>
<keyword evidence="8 16" id="KW-1278">Translocase</keyword>
<evidence type="ECO:0000256" key="5">
    <source>
        <dbReference type="ARBA" id="ARBA00022630"/>
    </source>
</evidence>
<dbReference type="NCBIfam" id="TIGR01938">
    <property type="entry name" value="nqrC"/>
    <property type="match status" value="1"/>
</dbReference>
<dbReference type="GO" id="GO:0006814">
    <property type="term" value="P:sodium ion transport"/>
    <property type="evidence" value="ECO:0007669"/>
    <property type="project" value="UniProtKB-UniRule"/>
</dbReference>
<feature type="transmembrane region" description="Helical" evidence="16">
    <location>
        <begin position="12"/>
        <end position="31"/>
    </location>
</feature>